<dbReference type="EMBL" id="JABWDY010011111">
    <property type="protein sequence ID" value="KAF5200134.1"/>
    <property type="molecule type" value="Genomic_DNA"/>
</dbReference>
<dbReference type="AlphaFoldDB" id="A0A7J6WRX4"/>
<protein>
    <submittedName>
        <fullName evidence="2">Uncharacterized protein</fullName>
    </submittedName>
</protein>
<evidence type="ECO:0000313" key="3">
    <source>
        <dbReference type="Proteomes" id="UP000554482"/>
    </source>
</evidence>
<sequence>MVENAFDVLAADDEVVKDTFAQEQQQVIRESQQITKEWGLVGEELEPTSAKPKLIKGKLISGAGPASATRSKSSVSYNSNPSQ</sequence>
<organism evidence="2 3">
    <name type="scientific">Thalictrum thalictroides</name>
    <name type="common">Rue-anemone</name>
    <name type="synonym">Anemone thalictroides</name>
    <dbReference type="NCBI Taxonomy" id="46969"/>
    <lineage>
        <taxon>Eukaryota</taxon>
        <taxon>Viridiplantae</taxon>
        <taxon>Streptophyta</taxon>
        <taxon>Embryophyta</taxon>
        <taxon>Tracheophyta</taxon>
        <taxon>Spermatophyta</taxon>
        <taxon>Magnoliopsida</taxon>
        <taxon>Ranunculales</taxon>
        <taxon>Ranunculaceae</taxon>
        <taxon>Thalictroideae</taxon>
        <taxon>Thalictrum</taxon>
    </lineage>
</organism>
<gene>
    <name evidence="2" type="ORF">FRX31_010280</name>
</gene>
<accession>A0A7J6WRX4</accession>
<reference evidence="2 3" key="1">
    <citation type="submission" date="2020-06" db="EMBL/GenBank/DDBJ databases">
        <title>Transcriptomic and genomic resources for Thalictrum thalictroides and T. hernandezii: Facilitating candidate gene discovery in an emerging model plant lineage.</title>
        <authorList>
            <person name="Arias T."/>
            <person name="Riano-Pachon D.M."/>
            <person name="Di Stilio V.S."/>
        </authorList>
    </citation>
    <scope>NUCLEOTIDE SEQUENCE [LARGE SCALE GENOMIC DNA]</scope>
    <source>
        <strain evidence="3">cv. WT478/WT964</strain>
        <tissue evidence="2">Leaves</tissue>
    </source>
</reference>
<evidence type="ECO:0000313" key="2">
    <source>
        <dbReference type="EMBL" id="KAF5200134.1"/>
    </source>
</evidence>
<dbReference type="Proteomes" id="UP000554482">
    <property type="component" value="Unassembled WGS sequence"/>
</dbReference>
<keyword evidence="3" id="KW-1185">Reference proteome</keyword>
<comment type="caution">
    <text evidence="2">The sequence shown here is derived from an EMBL/GenBank/DDBJ whole genome shotgun (WGS) entry which is preliminary data.</text>
</comment>
<name>A0A7J6WRX4_THATH</name>
<proteinExistence type="predicted"/>
<feature type="compositionally biased region" description="Low complexity" evidence="1">
    <location>
        <begin position="71"/>
        <end position="83"/>
    </location>
</feature>
<evidence type="ECO:0000256" key="1">
    <source>
        <dbReference type="SAM" id="MobiDB-lite"/>
    </source>
</evidence>
<feature type="region of interest" description="Disordered" evidence="1">
    <location>
        <begin position="61"/>
        <end position="83"/>
    </location>
</feature>